<dbReference type="GO" id="GO:0018104">
    <property type="term" value="P:peptidoglycan-protein cross-linking"/>
    <property type="evidence" value="ECO:0007669"/>
    <property type="project" value="TreeGrafter"/>
</dbReference>
<dbReference type="CDD" id="cd16913">
    <property type="entry name" value="YkuD_like"/>
    <property type="match status" value="1"/>
</dbReference>
<evidence type="ECO:0000256" key="3">
    <source>
        <dbReference type="ARBA" id="ARBA00022676"/>
    </source>
</evidence>
<keyword evidence="4" id="KW-0808">Transferase</keyword>
<comment type="pathway">
    <text evidence="1 9">Cell wall biogenesis; peptidoglycan biosynthesis.</text>
</comment>
<dbReference type="PROSITE" id="PS52029">
    <property type="entry name" value="LD_TPASE"/>
    <property type="match status" value="1"/>
</dbReference>
<proteinExistence type="inferred from homology"/>
<dbReference type="GO" id="GO:0005576">
    <property type="term" value="C:extracellular region"/>
    <property type="evidence" value="ECO:0007669"/>
    <property type="project" value="TreeGrafter"/>
</dbReference>
<keyword evidence="8 9" id="KW-0961">Cell wall biogenesis/degradation</keyword>
<keyword evidence="3" id="KW-0328">Glycosyltransferase</keyword>
<keyword evidence="12" id="KW-1185">Reference proteome</keyword>
<evidence type="ECO:0000256" key="7">
    <source>
        <dbReference type="ARBA" id="ARBA00022984"/>
    </source>
</evidence>
<dbReference type="PANTHER" id="PTHR30582:SF24">
    <property type="entry name" value="L,D-TRANSPEPTIDASE ERFK_SRFK-RELATED"/>
    <property type="match status" value="1"/>
</dbReference>
<protein>
    <recommendedName>
        <fullName evidence="10">L,D-TPase catalytic domain-containing protein</fullName>
    </recommendedName>
</protein>
<comment type="similarity">
    <text evidence="2">Belongs to the YkuD family.</text>
</comment>
<sequence length="326" mass="36985">MLSLSVVTQCFLRMAKKQLRLVGQWLLLSLILVSVNIVSATEYQYRNNDYLVGAVSYTYARYEDTLLDIARQNNVGYNEITRANSQVNLWLPGEGSRIRIPQLFILPATPRRGITLNLAERRLYFFPEPISEDTRRLVTVPVGIGREGWQTPIGPARVINKITAPSWTPPPSIVEEYRQQGIELPNQVPPGPDNPLGEFAMLLSIPGYLLHGTNRPDGIGMRVSHGCIRLFPEDIKALFNRVALDTPVWIIDQPDKVGWRGDFLYLESHPASYSRYVINEENYRQDIQQVAMSGGFEVNWSLVEQVHRRADGVPAIIGRRLPPVRQ</sequence>
<evidence type="ECO:0000313" key="11">
    <source>
        <dbReference type="EMBL" id="RRD01022.1"/>
    </source>
</evidence>
<keyword evidence="5" id="KW-0378">Hydrolase</keyword>
<dbReference type="RefSeq" id="WP_124924094.1">
    <property type="nucleotide sequence ID" value="NZ_BMOH01000001.1"/>
</dbReference>
<dbReference type="GO" id="GO:0071555">
    <property type="term" value="P:cell wall organization"/>
    <property type="evidence" value="ECO:0007669"/>
    <property type="project" value="UniProtKB-UniRule"/>
</dbReference>
<dbReference type="AlphaFoldDB" id="A0A3P1SUY4"/>
<dbReference type="OrthoDB" id="9787225at2"/>
<evidence type="ECO:0000259" key="10">
    <source>
        <dbReference type="PROSITE" id="PS52029"/>
    </source>
</evidence>
<dbReference type="InterPro" id="IPR018392">
    <property type="entry name" value="LysM"/>
</dbReference>
<evidence type="ECO:0000256" key="4">
    <source>
        <dbReference type="ARBA" id="ARBA00022679"/>
    </source>
</evidence>
<evidence type="ECO:0000256" key="8">
    <source>
        <dbReference type="ARBA" id="ARBA00023316"/>
    </source>
</evidence>
<evidence type="ECO:0000313" key="12">
    <source>
        <dbReference type="Proteomes" id="UP000267535"/>
    </source>
</evidence>
<dbReference type="EMBL" id="RQXV01000001">
    <property type="protein sequence ID" value="RRD01022.1"/>
    <property type="molecule type" value="Genomic_DNA"/>
</dbReference>
<dbReference type="GO" id="GO:0008360">
    <property type="term" value="P:regulation of cell shape"/>
    <property type="evidence" value="ECO:0007669"/>
    <property type="project" value="UniProtKB-UniRule"/>
</dbReference>
<reference evidence="11 12" key="1">
    <citation type="submission" date="2018-11" db="EMBL/GenBank/DDBJ databases">
        <title>The draft genome sequence of Amphritea balenae JAMM 1525T.</title>
        <authorList>
            <person name="Fang Z."/>
            <person name="Zhang Y."/>
            <person name="Han X."/>
        </authorList>
    </citation>
    <scope>NUCLEOTIDE SEQUENCE [LARGE SCALE GENOMIC DNA]</scope>
    <source>
        <strain evidence="11 12">JAMM 1525</strain>
    </source>
</reference>
<evidence type="ECO:0000256" key="5">
    <source>
        <dbReference type="ARBA" id="ARBA00022801"/>
    </source>
</evidence>
<dbReference type="InterPro" id="IPR005490">
    <property type="entry name" value="LD_TPept_cat_dom"/>
</dbReference>
<keyword evidence="6 9" id="KW-0133">Cell shape</keyword>
<dbReference type="Pfam" id="PF03734">
    <property type="entry name" value="YkuD"/>
    <property type="match status" value="1"/>
</dbReference>
<dbReference type="CDD" id="cd00118">
    <property type="entry name" value="LysM"/>
    <property type="match status" value="1"/>
</dbReference>
<comment type="caution">
    <text evidence="11">The sequence shown here is derived from an EMBL/GenBank/DDBJ whole genome shotgun (WGS) entry which is preliminary data.</text>
</comment>
<dbReference type="Gene3D" id="2.40.440.10">
    <property type="entry name" value="L,D-transpeptidase catalytic domain-like"/>
    <property type="match status" value="1"/>
</dbReference>
<evidence type="ECO:0000256" key="6">
    <source>
        <dbReference type="ARBA" id="ARBA00022960"/>
    </source>
</evidence>
<evidence type="ECO:0000256" key="2">
    <source>
        <dbReference type="ARBA" id="ARBA00005992"/>
    </source>
</evidence>
<gene>
    <name evidence="11" type="ORF">EHS89_00175</name>
</gene>
<dbReference type="InterPro" id="IPR038063">
    <property type="entry name" value="Transpep_catalytic_dom"/>
</dbReference>
<feature type="active site" description="Nucleophile" evidence="9">
    <location>
        <position position="227"/>
    </location>
</feature>
<feature type="active site" description="Proton donor/acceptor" evidence="9">
    <location>
        <position position="211"/>
    </location>
</feature>
<dbReference type="Proteomes" id="UP000267535">
    <property type="component" value="Unassembled WGS sequence"/>
</dbReference>
<evidence type="ECO:0000256" key="1">
    <source>
        <dbReference type="ARBA" id="ARBA00004752"/>
    </source>
</evidence>
<keyword evidence="7 9" id="KW-0573">Peptidoglycan synthesis</keyword>
<evidence type="ECO:0000256" key="9">
    <source>
        <dbReference type="PROSITE-ProRule" id="PRU01373"/>
    </source>
</evidence>
<dbReference type="GO" id="GO:0071972">
    <property type="term" value="F:peptidoglycan L,D-transpeptidase activity"/>
    <property type="evidence" value="ECO:0007669"/>
    <property type="project" value="TreeGrafter"/>
</dbReference>
<dbReference type="GO" id="GO:0016757">
    <property type="term" value="F:glycosyltransferase activity"/>
    <property type="evidence" value="ECO:0007669"/>
    <property type="project" value="UniProtKB-KW"/>
</dbReference>
<organism evidence="11 12">
    <name type="scientific">Amphritea balenae</name>
    <dbReference type="NCBI Taxonomy" id="452629"/>
    <lineage>
        <taxon>Bacteria</taxon>
        <taxon>Pseudomonadati</taxon>
        <taxon>Pseudomonadota</taxon>
        <taxon>Gammaproteobacteria</taxon>
        <taxon>Oceanospirillales</taxon>
        <taxon>Oceanospirillaceae</taxon>
        <taxon>Amphritea</taxon>
    </lineage>
</organism>
<dbReference type="InterPro" id="IPR050979">
    <property type="entry name" value="LD-transpeptidase"/>
</dbReference>
<feature type="domain" description="L,D-TPase catalytic" evidence="10">
    <location>
        <begin position="112"/>
        <end position="251"/>
    </location>
</feature>
<accession>A0A3P1SUY4</accession>
<dbReference type="UniPathway" id="UPA00219"/>
<dbReference type="PANTHER" id="PTHR30582">
    <property type="entry name" value="L,D-TRANSPEPTIDASE"/>
    <property type="match status" value="1"/>
</dbReference>
<name>A0A3P1SUY4_9GAMM</name>
<dbReference type="SUPFAM" id="SSF141523">
    <property type="entry name" value="L,D-transpeptidase catalytic domain-like"/>
    <property type="match status" value="1"/>
</dbReference>